<evidence type="ECO:0000313" key="2">
    <source>
        <dbReference type="Proteomes" id="UP000256686"/>
    </source>
</evidence>
<name>A0A3D9CDR4_9FLAO</name>
<evidence type="ECO:0000313" key="1">
    <source>
        <dbReference type="EMBL" id="REC63884.1"/>
    </source>
</evidence>
<sequence length="85" mass="9778">MINNLYHSPFKHKTTEVFLNSILPYSLTALLLLSLKQNFRGFSNPIEAGFSIEPVKEYPIKIPMKCHQDFLGSYPSNINFPLILH</sequence>
<keyword evidence="2" id="KW-1185">Reference proteome</keyword>
<dbReference type="AlphaFoldDB" id="A0A3D9CDR4"/>
<gene>
    <name evidence="1" type="ORF">DRF65_04055</name>
</gene>
<proteinExistence type="predicted"/>
<dbReference type="EMBL" id="QNVT01000002">
    <property type="protein sequence ID" value="REC63884.1"/>
    <property type="molecule type" value="Genomic_DNA"/>
</dbReference>
<dbReference type="Proteomes" id="UP000256686">
    <property type="component" value="Unassembled WGS sequence"/>
</dbReference>
<accession>A0A3D9CDR4</accession>
<organism evidence="1 2">
    <name type="scientific">Chryseobacterium pennae</name>
    <dbReference type="NCBI Taxonomy" id="2258962"/>
    <lineage>
        <taxon>Bacteria</taxon>
        <taxon>Pseudomonadati</taxon>
        <taxon>Bacteroidota</taxon>
        <taxon>Flavobacteriia</taxon>
        <taxon>Flavobacteriales</taxon>
        <taxon>Weeksellaceae</taxon>
        <taxon>Chryseobacterium group</taxon>
        <taxon>Chryseobacterium</taxon>
    </lineage>
</organism>
<comment type="caution">
    <text evidence="1">The sequence shown here is derived from an EMBL/GenBank/DDBJ whole genome shotgun (WGS) entry which is preliminary data.</text>
</comment>
<protein>
    <submittedName>
        <fullName evidence="1">Uncharacterized protein</fullName>
    </submittedName>
</protein>
<reference evidence="2" key="1">
    <citation type="submission" date="2018-06" db="EMBL/GenBank/DDBJ databases">
        <authorList>
            <person name="Lum Nde A."/>
            <person name="Hugo C."/>
        </authorList>
    </citation>
    <scope>NUCLEOTIDE SEQUENCE [LARGE SCALE GENOMIC DNA]</scope>
    <source>
        <strain evidence="2">1_F178</strain>
    </source>
</reference>